<dbReference type="EMBL" id="AWFH01000007">
    <property type="protein sequence ID" value="KCZ63090.1"/>
    <property type="molecule type" value="Genomic_DNA"/>
</dbReference>
<dbReference type="PATRIC" id="fig|1280948.3.peg.1287"/>
<keyword evidence="3" id="KW-1185">Reference proteome</keyword>
<dbReference type="AlphaFoldDB" id="A0A059E661"/>
<dbReference type="PANTHER" id="PTHR30451:SF5">
    <property type="entry name" value="SLR0019 PROTEIN"/>
    <property type="match status" value="1"/>
</dbReference>
<organism evidence="2 3">
    <name type="scientific">Hyphomonas atlantica</name>
    <dbReference type="NCBI Taxonomy" id="1280948"/>
    <lineage>
        <taxon>Bacteria</taxon>
        <taxon>Pseudomonadati</taxon>
        <taxon>Pseudomonadota</taxon>
        <taxon>Alphaproteobacteria</taxon>
        <taxon>Hyphomonadales</taxon>
        <taxon>Hyphomonadaceae</taxon>
        <taxon>Hyphomonas</taxon>
    </lineage>
</organism>
<dbReference type="GO" id="GO:0009297">
    <property type="term" value="P:pilus assembly"/>
    <property type="evidence" value="ECO:0007669"/>
    <property type="project" value="InterPro"/>
</dbReference>
<dbReference type="GO" id="GO:0015473">
    <property type="term" value="F:fimbrial usher porin activity"/>
    <property type="evidence" value="ECO:0007669"/>
    <property type="project" value="InterPro"/>
</dbReference>
<dbReference type="GO" id="GO:0009279">
    <property type="term" value="C:cell outer membrane"/>
    <property type="evidence" value="ECO:0007669"/>
    <property type="project" value="TreeGrafter"/>
</dbReference>
<name>A0A059E661_9PROT</name>
<dbReference type="STRING" id="1280948.HY36_15270"/>
<accession>A0A059E661</accession>
<evidence type="ECO:0008006" key="4">
    <source>
        <dbReference type="Google" id="ProtNLM"/>
    </source>
</evidence>
<dbReference type="OrthoDB" id="499138at2"/>
<sequence length="860" mass="94122">MLRAILACSAALLGFQLGAQGAYAENETPHPEQPETKPEVDKNASVDDIYGALFGSAPQQSLTLPYPVIISGINQGDIAITPSPLPGETEIDRQAIVEMILPFLIEQKQAELLEAFGQADTIKAWDLTSLGMPTEFDNGNLVLIIDIPVEIRTIVPLPIQPRMRAALNLNTEDQAKTSAIVNVAAGTRYVHESKYLEPGFSATQVNVAAALNIYDLVLETGLRYSDNSGDKLGLNDTRLTKDLIDKRVRLEAGDLTVPTSALQGNPGILGLAGFRNFGLQPYEEYRTNPSQQFELQRAAQVQVYINGQFIRELRLLPGRYNLTDLPLQSAAGNDIILEIEYDSGDRDRVVFSAFYDFSLLKKGVTDFSLSVGPTSRIDDGSREYDFDNPAISAFYRKGWTDEFTAGLNLQADTEILNVGGDAFYATGLGTFGVLAGLSDSDFGTGSALTGLYRWNSAGHEKTTRFDVQARYQSEDYTTLGTGRNSIKYDLTARASRNFSQALRLQLTTGFRQRHNLDEFEQSHSANLSWRTKYGTFGTLVRYTTAPGKDDEFSAGISFNMRLGSGYVQASHDTQSSSSRVSYSSRTDRYADSFGWDVAYARQSDRDDVRAGASYVGNRFEARAEQRLSAASPQDSFGSEHTTEASISSALVFADGAFAISRPVYDSFVIFSRNDAVKDIDIAVDPRRTVLDTKPSYAAYSSVLGPPVVPDLNAYYIRTIEVEAPDAPAGTSLGGQALNFLPGYRSGYVVKLGDDRNVAVMSVLVDQDGEPIPFAAGYAITSDGERRQMFTNRGGRLYIDGLKHGETVKLEFDSPEGASTSFVVPDGEIGVIRLPDPIRIQTPEEQSPYNVTMRIHNYQGG</sequence>
<evidence type="ECO:0000313" key="3">
    <source>
        <dbReference type="Proteomes" id="UP000024547"/>
    </source>
</evidence>
<evidence type="ECO:0000256" key="1">
    <source>
        <dbReference type="SAM" id="SignalP"/>
    </source>
</evidence>
<feature type="chain" id="PRO_5001571681" description="Fimbrial biogenesis outer membrane usher protein" evidence="1">
    <location>
        <begin position="25"/>
        <end position="860"/>
    </location>
</feature>
<dbReference type="InterPro" id="IPR000015">
    <property type="entry name" value="Fimb_usher"/>
</dbReference>
<dbReference type="PANTHER" id="PTHR30451">
    <property type="entry name" value="OUTER MEMBRANE USHER PROTEIN"/>
    <property type="match status" value="1"/>
</dbReference>
<dbReference type="eggNOG" id="COG3188">
    <property type="taxonomic scope" value="Bacteria"/>
</dbReference>
<gene>
    <name evidence="2" type="ORF">HY36_15270</name>
</gene>
<reference evidence="2 3" key="1">
    <citation type="journal article" date="2014" name="Antonie Van Leeuwenhoek">
        <title>Hyphomonas beringensis sp. nov. and Hyphomonas chukchiensis sp. nov., isolated from surface seawater of the Bering Sea and Chukchi Sea.</title>
        <authorList>
            <person name="Li C."/>
            <person name="Lai Q."/>
            <person name="Li G."/>
            <person name="Dong C."/>
            <person name="Wang J."/>
            <person name="Liao Y."/>
            <person name="Shao Z."/>
        </authorList>
    </citation>
    <scope>NUCLEOTIDE SEQUENCE [LARGE SCALE GENOMIC DNA]</scope>
    <source>
        <strain evidence="2 3">22II1-22F38</strain>
    </source>
</reference>
<comment type="caution">
    <text evidence="2">The sequence shown here is derived from an EMBL/GenBank/DDBJ whole genome shotgun (WGS) entry which is preliminary data.</text>
</comment>
<evidence type="ECO:0000313" key="2">
    <source>
        <dbReference type="EMBL" id="KCZ63090.1"/>
    </source>
</evidence>
<keyword evidence="1" id="KW-0732">Signal</keyword>
<dbReference type="RefSeq" id="WP_035549988.1">
    <property type="nucleotide sequence ID" value="NZ_AWFH01000007.1"/>
</dbReference>
<protein>
    <recommendedName>
        <fullName evidence="4">Fimbrial biogenesis outer membrane usher protein</fullName>
    </recommendedName>
</protein>
<dbReference type="Proteomes" id="UP000024547">
    <property type="component" value="Unassembled WGS sequence"/>
</dbReference>
<proteinExistence type="predicted"/>
<feature type="signal peptide" evidence="1">
    <location>
        <begin position="1"/>
        <end position="24"/>
    </location>
</feature>